<keyword evidence="3" id="KW-1185">Reference proteome</keyword>
<sequence>MTNVRNWLIDHTGVGVSDIHHSSAFYEAVLAPLGARAIMRISRTFGPADKGDDDLGGVAFGVDYPMFWIDVFNPHGVKQHNAFRATSRAQVDAFHDAGLAAGGVDNGRPGLRTCGYPPGYYAAFLLDPDGNNVEALFRER</sequence>
<dbReference type="CDD" id="cd07262">
    <property type="entry name" value="VOC_like"/>
    <property type="match status" value="1"/>
</dbReference>
<proteinExistence type="predicted"/>
<name>A0AA41Z6Z3_9SPHN</name>
<dbReference type="PANTHER" id="PTHR35006">
    <property type="entry name" value="GLYOXALASE FAMILY PROTEIN (AFU_ORTHOLOGUE AFUA_5G14830)"/>
    <property type="match status" value="1"/>
</dbReference>
<protein>
    <submittedName>
        <fullName evidence="2">VOC family protein</fullName>
    </submittedName>
</protein>
<dbReference type="AlphaFoldDB" id="A0AA41Z6Z3"/>
<accession>A0AA41Z6Z3</accession>
<dbReference type="RefSeq" id="WP_209547817.1">
    <property type="nucleotide sequence ID" value="NZ_JANFAV010000002.1"/>
</dbReference>
<feature type="domain" description="Glyoxalase/fosfomycin resistance/dioxygenase" evidence="1">
    <location>
        <begin position="9"/>
        <end position="134"/>
    </location>
</feature>
<evidence type="ECO:0000259" key="1">
    <source>
        <dbReference type="Pfam" id="PF00903"/>
    </source>
</evidence>
<dbReference type="InterPro" id="IPR029068">
    <property type="entry name" value="Glyas_Bleomycin-R_OHBP_Dase"/>
</dbReference>
<evidence type="ECO:0000313" key="2">
    <source>
        <dbReference type="EMBL" id="MCW6533984.1"/>
    </source>
</evidence>
<dbReference type="InterPro" id="IPR004360">
    <property type="entry name" value="Glyas_Fos-R_dOase_dom"/>
</dbReference>
<reference evidence="2" key="1">
    <citation type="submission" date="2022-06" db="EMBL/GenBank/DDBJ databases">
        <title>Sphingomonas sp. nov. isolated from rhizosphere soil of tomato.</title>
        <authorList>
            <person name="Dong H."/>
            <person name="Gao R."/>
        </authorList>
    </citation>
    <scope>NUCLEOTIDE SEQUENCE</scope>
    <source>
        <strain evidence="2">MMSM24</strain>
    </source>
</reference>
<gene>
    <name evidence="2" type="ORF">NEE01_04225</name>
</gene>
<dbReference type="Proteomes" id="UP001165565">
    <property type="component" value="Unassembled WGS sequence"/>
</dbReference>
<comment type="caution">
    <text evidence="2">The sequence shown here is derived from an EMBL/GenBank/DDBJ whole genome shotgun (WGS) entry which is preliminary data.</text>
</comment>
<organism evidence="2 3">
    <name type="scientific">Sphingomonas lycopersici</name>
    <dbReference type="NCBI Taxonomy" id="2951807"/>
    <lineage>
        <taxon>Bacteria</taxon>
        <taxon>Pseudomonadati</taxon>
        <taxon>Pseudomonadota</taxon>
        <taxon>Alphaproteobacteria</taxon>
        <taxon>Sphingomonadales</taxon>
        <taxon>Sphingomonadaceae</taxon>
        <taxon>Sphingomonas</taxon>
    </lineage>
</organism>
<dbReference type="EMBL" id="JANFAV010000002">
    <property type="protein sequence ID" value="MCW6533984.1"/>
    <property type="molecule type" value="Genomic_DNA"/>
</dbReference>
<evidence type="ECO:0000313" key="3">
    <source>
        <dbReference type="Proteomes" id="UP001165565"/>
    </source>
</evidence>
<dbReference type="Pfam" id="PF00903">
    <property type="entry name" value="Glyoxalase"/>
    <property type="match status" value="1"/>
</dbReference>
<dbReference type="PANTHER" id="PTHR35006:SF2">
    <property type="entry name" value="GLYOXALASE FAMILY PROTEIN (AFU_ORTHOLOGUE AFUA_5G14830)"/>
    <property type="match status" value="1"/>
</dbReference>
<dbReference type="SUPFAM" id="SSF54593">
    <property type="entry name" value="Glyoxalase/Bleomycin resistance protein/Dihydroxybiphenyl dioxygenase"/>
    <property type="match status" value="1"/>
</dbReference>
<dbReference type="Gene3D" id="3.10.180.10">
    <property type="entry name" value="2,3-Dihydroxybiphenyl 1,2-Dioxygenase, domain 1"/>
    <property type="match status" value="1"/>
</dbReference>